<keyword evidence="4 8" id="KW-0031">Aminopeptidase</keyword>
<accession>A0AAE3P208</accession>
<evidence type="ECO:0000256" key="3">
    <source>
        <dbReference type="ARBA" id="ARBA00009528"/>
    </source>
</evidence>
<keyword evidence="9" id="KW-0812">Transmembrane</keyword>
<proteinExistence type="inferred from homology"/>
<feature type="transmembrane region" description="Helical" evidence="9">
    <location>
        <begin position="374"/>
        <end position="393"/>
    </location>
</feature>
<reference evidence="11" key="1">
    <citation type="submission" date="2023-03" db="EMBL/GenBank/DDBJ databases">
        <title>Stygiobacter electus gen. nov., sp. nov., facultatively anaerobic thermotolerant bacterium of the class Ignavibacteria from a well of Yessentuki mineral water deposit.</title>
        <authorList>
            <person name="Podosokorskaya O.A."/>
            <person name="Elcheninov A.G."/>
            <person name="Petrova N.F."/>
            <person name="Zavarzina D.G."/>
            <person name="Kublanov I.V."/>
            <person name="Merkel A.Y."/>
        </authorList>
    </citation>
    <scope>NUCLEOTIDE SEQUENCE</scope>
    <source>
        <strain evidence="11">09-Me</strain>
    </source>
</reference>
<keyword evidence="6 8" id="KW-0378">Hydrolase</keyword>
<evidence type="ECO:0000256" key="2">
    <source>
        <dbReference type="ARBA" id="ARBA00000967"/>
    </source>
</evidence>
<keyword evidence="7 8" id="KW-0464">Manganese</keyword>
<dbReference type="GO" id="GO:0006508">
    <property type="term" value="P:proteolysis"/>
    <property type="evidence" value="ECO:0007669"/>
    <property type="project" value="UniProtKB-KW"/>
</dbReference>
<dbReference type="SUPFAM" id="SSF53187">
    <property type="entry name" value="Zn-dependent exopeptidases"/>
    <property type="match status" value="1"/>
</dbReference>
<feature type="binding site" evidence="8">
    <location>
        <position position="267"/>
    </location>
    <ligand>
        <name>Mn(2+)</name>
        <dbReference type="ChEBI" id="CHEBI:29035"/>
        <label>2</label>
    </ligand>
</feature>
<dbReference type="EMBL" id="JARGDL010000021">
    <property type="protein sequence ID" value="MDF1612942.1"/>
    <property type="molecule type" value="Genomic_DNA"/>
</dbReference>
<evidence type="ECO:0000256" key="6">
    <source>
        <dbReference type="ARBA" id="ARBA00022801"/>
    </source>
</evidence>
<feature type="binding site" evidence="8">
    <location>
        <position position="272"/>
    </location>
    <ligand>
        <name>Mn(2+)</name>
        <dbReference type="ChEBI" id="CHEBI:29035"/>
        <label>2</label>
    </ligand>
</feature>
<sequence>MIFDLTIQAENDNLKFYEDSALVKFFNDGENLSKLVDDFFASFNFPQNILQRKNFIEDKNTTEILYHSPFGEPSLIFLKKIKIDKSFNSDFFRNYFAGLISQLQNRSIKNLHIVVPAFAPFPTHFESDDYLIQTIIEGIHLGNYSFDKYLSKNKSISKLKVLIHFTDKNKLKKLIDKTNILMNSVFFARDLVNEPAINLTPQEFAKRTKENLKLNDVKVTILNKSDLQKRKMNAILAVGNASKNEPLMMYIHYNPKYSNKKIALVGKGVTYDSGGLSLKPTSGMIEMKADMAGGALVVATIQAAAKLNLPVELIGVIPCVENMVSGSSYKPGDVIIASNGKSIEVKDTDAEGRIILADALHFVSQQKPDEIIDFATLTGAIVVALGEFIAGLFTKNDDMAKKIFNSAQKTFERIWRMPFYDDYKTMLKSDIADVANLGSRWGGAITAAKFLEYFVDEKIPWTHIDIAGPALKHDFNNYTKKWDTGFGVRLMIDYLSN</sequence>
<feature type="active site" evidence="8">
    <location>
        <position position="279"/>
    </location>
</feature>
<comment type="catalytic activity">
    <reaction evidence="1 8">
        <text>Release of an N-terminal amino acid, Xaa-|-Yaa-, in which Xaa is preferably Leu, but may be other amino acids including Pro although not Arg or Lys, and Yaa may be Pro. Amino acid amides and methyl esters are also readily hydrolyzed, but rates on arylamides are exceedingly low.</text>
        <dbReference type="EC" id="3.4.11.1"/>
    </reaction>
</comment>
<keyword evidence="8" id="KW-0479">Metal-binding</keyword>
<feature type="binding site" evidence="8">
    <location>
        <position position="349"/>
    </location>
    <ligand>
        <name>Mn(2+)</name>
        <dbReference type="ChEBI" id="CHEBI:29035"/>
        <label>1</label>
    </ligand>
</feature>
<dbReference type="PRINTS" id="PR00481">
    <property type="entry name" value="LAMNOPPTDASE"/>
</dbReference>
<dbReference type="Gene3D" id="3.40.220.10">
    <property type="entry name" value="Leucine Aminopeptidase, subunit E, domain 1"/>
    <property type="match status" value="1"/>
</dbReference>
<dbReference type="SUPFAM" id="SSF52949">
    <property type="entry name" value="Macro domain-like"/>
    <property type="match status" value="1"/>
</dbReference>
<comment type="function">
    <text evidence="8">Presumably involved in the processing and regular turnover of intracellular proteins. Catalyzes the removal of unsubstituted N-terminal amino acids from various peptides.</text>
</comment>
<keyword evidence="8" id="KW-0963">Cytoplasm</keyword>
<dbReference type="GO" id="GO:0030145">
    <property type="term" value="F:manganese ion binding"/>
    <property type="evidence" value="ECO:0007669"/>
    <property type="project" value="UniProtKB-UniRule"/>
</dbReference>
<evidence type="ECO:0000256" key="8">
    <source>
        <dbReference type="HAMAP-Rule" id="MF_00181"/>
    </source>
</evidence>
<dbReference type="PANTHER" id="PTHR11963:SF23">
    <property type="entry name" value="CYTOSOL AMINOPEPTIDASE"/>
    <property type="match status" value="1"/>
</dbReference>
<dbReference type="CDD" id="cd00433">
    <property type="entry name" value="Peptidase_M17"/>
    <property type="match status" value="1"/>
</dbReference>
<gene>
    <name evidence="8" type="primary">pepA</name>
    <name evidence="11" type="ORF">P0M35_12325</name>
</gene>
<dbReference type="Gene3D" id="3.40.630.10">
    <property type="entry name" value="Zn peptidases"/>
    <property type="match status" value="1"/>
</dbReference>
<feature type="binding site" evidence="8">
    <location>
        <position position="290"/>
    </location>
    <ligand>
        <name>Mn(2+)</name>
        <dbReference type="ChEBI" id="CHEBI:29035"/>
        <label>2</label>
    </ligand>
</feature>
<dbReference type="HAMAP" id="MF_00181">
    <property type="entry name" value="Cytosol_peptidase_M17"/>
    <property type="match status" value="1"/>
</dbReference>
<dbReference type="PANTHER" id="PTHR11963">
    <property type="entry name" value="LEUCINE AMINOPEPTIDASE-RELATED"/>
    <property type="match status" value="1"/>
</dbReference>
<dbReference type="RefSeq" id="WP_321536712.1">
    <property type="nucleotide sequence ID" value="NZ_JARGDL010000021.1"/>
</dbReference>
<comment type="cofactor">
    <cofactor evidence="8">
        <name>Mn(2+)</name>
        <dbReference type="ChEBI" id="CHEBI:29035"/>
    </cofactor>
    <text evidence="8">Binds 2 manganese ions per subunit.</text>
</comment>
<dbReference type="Proteomes" id="UP001221302">
    <property type="component" value="Unassembled WGS sequence"/>
</dbReference>
<dbReference type="EC" id="3.4.11.10" evidence="8"/>
<organism evidence="11 12">
    <name type="scientific">Stygiobacter electus</name>
    <dbReference type="NCBI Taxonomy" id="3032292"/>
    <lineage>
        <taxon>Bacteria</taxon>
        <taxon>Pseudomonadati</taxon>
        <taxon>Ignavibacteriota</taxon>
        <taxon>Ignavibacteria</taxon>
        <taxon>Ignavibacteriales</taxon>
        <taxon>Melioribacteraceae</taxon>
        <taxon>Stygiobacter</taxon>
    </lineage>
</organism>
<evidence type="ECO:0000256" key="5">
    <source>
        <dbReference type="ARBA" id="ARBA00022670"/>
    </source>
</evidence>
<dbReference type="InterPro" id="IPR011356">
    <property type="entry name" value="Leucine_aapep/pepB"/>
</dbReference>
<dbReference type="EC" id="3.4.11.1" evidence="8"/>
<keyword evidence="5 8" id="KW-0645">Protease</keyword>
<dbReference type="Pfam" id="PF00883">
    <property type="entry name" value="Peptidase_M17"/>
    <property type="match status" value="1"/>
</dbReference>
<evidence type="ECO:0000313" key="11">
    <source>
        <dbReference type="EMBL" id="MDF1612942.1"/>
    </source>
</evidence>
<keyword evidence="9" id="KW-0472">Membrane</keyword>
<dbReference type="InterPro" id="IPR000819">
    <property type="entry name" value="Peptidase_M17_C"/>
</dbReference>
<feature type="binding site" evidence="8">
    <location>
        <position position="351"/>
    </location>
    <ligand>
        <name>Mn(2+)</name>
        <dbReference type="ChEBI" id="CHEBI:29035"/>
        <label>2</label>
    </ligand>
</feature>
<comment type="caution">
    <text evidence="11">The sequence shown here is derived from an EMBL/GenBank/DDBJ whole genome shotgun (WGS) entry which is preliminary data.</text>
</comment>
<dbReference type="InterPro" id="IPR043472">
    <property type="entry name" value="Macro_dom-like"/>
</dbReference>
<keyword evidence="9" id="KW-1133">Transmembrane helix</keyword>
<feature type="active site" evidence="8">
    <location>
        <position position="353"/>
    </location>
</feature>
<feature type="binding site" evidence="8">
    <location>
        <position position="351"/>
    </location>
    <ligand>
        <name>Mn(2+)</name>
        <dbReference type="ChEBI" id="CHEBI:29035"/>
        <label>1</label>
    </ligand>
</feature>
<evidence type="ECO:0000313" key="12">
    <source>
        <dbReference type="Proteomes" id="UP001221302"/>
    </source>
</evidence>
<evidence type="ECO:0000256" key="4">
    <source>
        <dbReference type="ARBA" id="ARBA00022438"/>
    </source>
</evidence>
<comment type="catalytic activity">
    <reaction evidence="2 8">
        <text>Release of an N-terminal amino acid, preferentially leucine, but not glutamic or aspartic acids.</text>
        <dbReference type="EC" id="3.4.11.10"/>
    </reaction>
</comment>
<keyword evidence="12" id="KW-1185">Reference proteome</keyword>
<feature type="binding site" evidence="8">
    <location>
        <position position="272"/>
    </location>
    <ligand>
        <name>Mn(2+)</name>
        <dbReference type="ChEBI" id="CHEBI:29035"/>
        <label>1</label>
    </ligand>
</feature>
<evidence type="ECO:0000256" key="7">
    <source>
        <dbReference type="ARBA" id="ARBA00023211"/>
    </source>
</evidence>
<comment type="subcellular location">
    <subcellularLocation>
        <location evidence="8">Cytoplasm</location>
    </subcellularLocation>
</comment>
<protein>
    <recommendedName>
        <fullName evidence="8">Probable cytosol aminopeptidase</fullName>
        <ecNumber evidence="8">3.4.11.1</ecNumber>
    </recommendedName>
    <alternativeName>
        <fullName evidence="8">Leucine aminopeptidase</fullName>
        <shortName evidence="8">LAP</shortName>
        <ecNumber evidence="8">3.4.11.10</ecNumber>
    </alternativeName>
    <alternativeName>
        <fullName evidence="8">Leucyl aminopeptidase</fullName>
    </alternativeName>
</protein>
<dbReference type="GO" id="GO:0005737">
    <property type="term" value="C:cytoplasm"/>
    <property type="evidence" value="ECO:0007669"/>
    <property type="project" value="UniProtKB-SubCell"/>
</dbReference>
<dbReference type="AlphaFoldDB" id="A0AAE3P208"/>
<evidence type="ECO:0000256" key="1">
    <source>
        <dbReference type="ARBA" id="ARBA00000135"/>
    </source>
</evidence>
<comment type="similarity">
    <text evidence="3 8">Belongs to the peptidase M17 family.</text>
</comment>
<evidence type="ECO:0000256" key="9">
    <source>
        <dbReference type="SAM" id="Phobius"/>
    </source>
</evidence>
<evidence type="ECO:0000259" key="10">
    <source>
        <dbReference type="Pfam" id="PF00883"/>
    </source>
</evidence>
<dbReference type="InterPro" id="IPR023042">
    <property type="entry name" value="Peptidase_M17_leu_NH2_pept"/>
</dbReference>
<name>A0AAE3P208_9BACT</name>
<dbReference type="GO" id="GO:0070006">
    <property type="term" value="F:metalloaminopeptidase activity"/>
    <property type="evidence" value="ECO:0007669"/>
    <property type="project" value="InterPro"/>
</dbReference>
<feature type="domain" description="Cytosol aminopeptidase" evidence="10">
    <location>
        <begin position="187"/>
        <end position="491"/>
    </location>
</feature>